<accession>A0A0K9PLV0</accession>
<dbReference type="Pfam" id="PF00566">
    <property type="entry name" value="RabGAP-TBC"/>
    <property type="match status" value="2"/>
</dbReference>
<evidence type="ECO:0000313" key="4">
    <source>
        <dbReference type="EMBL" id="KMZ69961.1"/>
    </source>
</evidence>
<keyword evidence="1" id="KW-0343">GTPase activation</keyword>
<feature type="compositionally biased region" description="Acidic residues" evidence="2">
    <location>
        <begin position="7"/>
        <end position="16"/>
    </location>
</feature>
<dbReference type="SUPFAM" id="SSF47923">
    <property type="entry name" value="Ypt/Rab-GAP domain of gyp1p"/>
    <property type="match status" value="2"/>
</dbReference>
<proteinExistence type="predicted"/>
<dbReference type="Gene3D" id="1.10.8.270">
    <property type="entry name" value="putative rabgap domain of human tbc1 domain family member 14 like domains"/>
    <property type="match status" value="1"/>
</dbReference>
<dbReference type="PROSITE" id="PS50086">
    <property type="entry name" value="TBC_RABGAP"/>
    <property type="match status" value="1"/>
</dbReference>
<dbReference type="EMBL" id="LFYR01000736">
    <property type="protein sequence ID" value="KMZ69961.1"/>
    <property type="molecule type" value="Genomic_DNA"/>
</dbReference>
<sequence>MLLDPSVEGDDEDDDPTPSVEKDQVNGSGGLCLTNLRGVRWRIGLGILPSYHSSSVDDFRKAVADSRRKYASLRYRLIMDSQHNSPNFSIDNPLSQNPDSLWVHFFRNAELEKMVEQDLSRLYPEPGSFFQTHAFQIMIRRVLISWCLLHPEHGYKQGMHELLAPLLYVLHVDMQHLLDVRKNNMDHFVDELDWVSFPSTSILSNYVLRKSKKWDDLDDELNGFREGTTKHKSLDDLDPETRDIILLSDSYGPEGELGIIMSERFMEHDAYCIFDALMSGGNGVVAIADFFSPFPTVGSKTGLSPVIESSTAIYHLLSILDSSLHGHLIALGVEPQYFCLRWLRVLYAREFQLKNLLIMWDEIFSTPNASDFLDTKQDRQPYFKILASARGLFITTMSVSMILHLRSSLLATQNATSCLQKLLNFPDNVDLKRLIEKANSFQARALGTNFRLSSPCEGFSYMDKSLSIRDQGPQLGHVTLKAPLTPIPENYWEEKWSLSNKRQDDESGYVGKNGPFFNVIKGFCKERLGIFGTLMNPGPSKNVNTKEEGFLHSLSQNMLSSISQKSNVIGYLADSRCNEVSDSVSKVSITKESNVEDNEYFSEDSCIANITENSPEHFFLESSANNATEDTSLNDDDNTMFFTMTSNLSRSTDSDERSRVNLNSVHFVNEEEIDSKDVSLCDNSVAEAITDIADELFEDDVTVKQGPVSKDKKLLPDTFQWLWKLGGDSNQKIEEEEATEDMIKSTPDSSGVTGKMESDEDEVMGADLRNLGKMMLENIQVVESALHQGNFEFARNIEIEEQSHAKKSINELRKISHLLLNL</sequence>
<keyword evidence="5" id="KW-1185">Reference proteome</keyword>
<protein>
    <recommendedName>
        <fullName evidence="3">Rab-GAP TBC domain-containing protein</fullName>
    </recommendedName>
</protein>
<evidence type="ECO:0000256" key="2">
    <source>
        <dbReference type="SAM" id="MobiDB-lite"/>
    </source>
</evidence>
<dbReference type="STRING" id="29655.A0A0K9PLV0"/>
<dbReference type="OrthoDB" id="27140at2759"/>
<dbReference type="PANTHER" id="PTHR22957:SF337">
    <property type="entry name" value="TBC1 DOMAIN FAMILY MEMBER 5"/>
    <property type="match status" value="1"/>
</dbReference>
<comment type="caution">
    <text evidence="4">The sequence shown here is derived from an EMBL/GenBank/DDBJ whole genome shotgun (WGS) entry which is preliminary data.</text>
</comment>
<feature type="domain" description="Rab-GAP TBC" evidence="3">
    <location>
        <begin position="31"/>
        <end position="367"/>
    </location>
</feature>
<dbReference type="PANTHER" id="PTHR22957">
    <property type="entry name" value="TBC1 DOMAIN FAMILY MEMBER GTPASE-ACTIVATING PROTEIN"/>
    <property type="match status" value="1"/>
</dbReference>
<evidence type="ECO:0000259" key="3">
    <source>
        <dbReference type="PROSITE" id="PS50086"/>
    </source>
</evidence>
<dbReference type="InterPro" id="IPR035969">
    <property type="entry name" value="Rab-GAP_TBC_sf"/>
</dbReference>
<evidence type="ECO:0000256" key="1">
    <source>
        <dbReference type="ARBA" id="ARBA00022468"/>
    </source>
</evidence>
<dbReference type="GO" id="GO:0010008">
    <property type="term" value="C:endosome membrane"/>
    <property type="evidence" value="ECO:0000318"/>
    <property type="project" value="GO_Central"/>
</dbReference>
<feature type="region of interest" description="Disordered" evidence="2">
    <location>
        <begin position="1"/>
        <end position="27"/>
    </location>
</feature>
<dbReference type="GO" id="GO:0030904">
    <property type="term" value="C:retromer complex"/>
    <property type="evidence" value="ECO:0000318"/>
    <property type="project" value="GO_Central"/>
</dbReference>
<organism evidence="4 5">
    <name type="scientific">Zostera marina</name>
    <name type="common">Eelgrass</name>
    <dbReference type="NCBI Taxonomy" id="29655"/>
    <lineage>
        <taxon>Eukaryota</taxon>
        <taxon>Viridiplantae</taxon>
        <taxon>Streptophyta</taxon>
        <taxon>Embryophyta</taxon>
        <taxon>Tracheophyta</taxon>
        <taxon>Spermatophyta</taxon>
        <taxon>Magnoliopsida</taxon>
        <taxon>Liliopsida</taxon>
        <taxon>Zosteraceae</taxon>
        <taxon>Zostera</taxon>
    </lineage>
</organism>
<dbReference type="Proteomes" id="UP000036987">
    <property type="component" value="Unassembled WGS sequence"/>
</dbReference>
<name>A0A0K9PLV0_ZOSMR</name>
<dbReference type="InterPro" id="IPR000195">
    <property type="entry name" value="Rab-GAP-TBC_dom"/>
</dbReference>
<dbReference type="GO" id="GO:0005829">
    <property type="term" value="C:cytosol"/>
    <property type="evidence" value="ECO:0007669"/>
    <property type="project" value="GOC"/>
</dbReference>
<dbReference type="AlphaFoldDB" id="A0A0K9PLV0"/>
<evidence type="ECO:0000313" key="5">
    <source>
        <dbReference type="Proteomes" id="UP000036987"/>
    </source>
</evidence>
<dbReference type="GO" id="GO:0005096">
    <property type="term" value="F:GTPase activator activity"/>
    <property type="evidence" value="ECO:0000318"/>
    <property type="project" value="GO_Central"/>
</dbReference>
<gene>
    <name evidence="4" type="ORF">ZOSMA_202G00480</name>
</gene>
<dbReference type="Gene3D" id="1.10.472.80">
    <property type="entry name" value="Ypt/Rab-GAP domain of gyp1p, domain 3"/>
    <property type="match status" value="1"/>
</dbReference>
<feature type="region of interest" description="Disordered" evidence="2">
    <location>
        <begin position="742"/>
        <end position="761"/>
    </location>
</feature>
<dbReference type="GO" id="GO:0005794">
    <property type="term" value="C:Golgi apparatus"/>
    <property type="evidence" value="ECO:0000318"/>
    <property type="project" value="GO_Central"/>
</dbReference>
<reference evidence="5" key="1">
    <citation type="journal article" date="2016" name="Nature">
        <title>The genome of the seagrass Zostera marina reveals angiosperm adaptation to the sea.</title>
        <authorList>
            <person name="Olsen J.L."/>
            <person name="Rouze P."/>
            <person name="Verhelst B."/>
            <person name="Lin Y.-C."/>
            <person name="Bayer T."/>
            <person name="Collen J."/>
            <person name="Dattolo E."/>
            <person name="De Paoli E."/>
            <person name="Dittami S."/>
            <person name="Maumus F."/>
            <person name="Michel G."/>
            <person name="Kersting A."/>
            <person name="Lauritano C."/>
            <person name="Lohaus R."/>
            <person name="Toepel M."/>
            <person name="Tonon T."/>
            <person name="Vanneste K."/>
            <person name="Amirebrahimi M."/>
            <person name="Brakel J."/>
            <person name="Bostroem C."/>
            <person name="Chovatia M."/>
            <person name="Grimwood J."/>
            <person name="Jenkins J.W."/>
            <person name="Jueterbock A."/>
            <person name="Mraz A."/>
            <person name="Stam W.T."/>
            <person name="Tice H."/>
            <person name="Bornberg-Bauer E."/>
            <person name="Green P.J."/>
            <person name="Pearson G.A."/>
            <person name="Procaccini G."/>
            <person name="Duarte C.M."/>
            <person name="Schmutz J."/>
            <person name="Reusch T.B.H."/>
            <person name="Van de Peer Y."/>
        </authorList>
    </citation>
    <scope>NUCLEOTIDE SEQUENCE [LARGE SCALE GENOMIC DNA]</scope>
    <source>
        <strain evidence="5">cv. Finnish</strain>
    </source>
</reference>
<dbReference type="GO" id="GO:0042147">
    <property type="term" value="P:retrograde transport, endosome to Golgi"/>
    <property type="evidence" value="ECO:0000318"/>
    <property type="project" value="GO_Central"/>
</dbReference>
<dbReference type="SMART" id="SM00164">
    <property type="entry name" value="TBC"/>
    <property type="match status" value="1"/>
</dbReference>